<organism evidence="2 3">
    <name type="scientific">Panicum virgatum</name>
    <name type="common">Blackwell switchgrass</name>
    <dbReference type="NCBI Taxonomy" id="38727"/>
    <lineage>
        <taxon>Eukaryota</taxon>
        <taxon>Viridiplantae</taxon>
        <taxon>Streptophyta</taxon>
        <taxon>Embryophyta</taxon>
        <taxon>Tracheophyta</taxon>
        <taxon>Spermatophyta</taxon>
        <taxon>Magnoliopsida</taxon>
        <taxon>Liliopsida</taxon>
        <taxon>Poales</taxon>
        <taxon>Poaceae</taxon>
        <taxon>PACMAD clade</taxon>
        <taxon>Panicoideae</taxon>
        <taxon>Panicodae</taxon>
        <taxon>Paniceae</taxon>
        <taxon>Panicinae</taxon>
        <taxon>Panicum</taxon>
        <taxon>Panicum sect. Hiantes</taxon>
    </lineage>
</organism>
<gene>
    <name evidence="2" type="ORF">PVAP13_3NG267800</name>
</gene>
<dbReference type="EMBL" id="CM029042">
    <property type="protein sequence ID" value="KAG2622362.1"/>
    <property type="molecule type" value="Genomic_DNA"/>
</dbReference>
<comment type="caution">
    <text evidence="2">The sequence shown here is derived from an EMBL/GenBank/DDBJ whole genome shotgun (WGS) entry which is preliminary data.</text>
</comment>
<feature type="compositionally biased region" description="Low complexity" evidence="1">
    <location>
        <begin position="160"/>
        <end position="194"/>
    </location>
</feature>
<evidence type="ECO:0000313" key="2">
    <source>
        <dbReference type="EMBL" id="KAG2622362.1"/>
    </source>
</evidence>
<name>A0A8T0UCI2_PANVG</name>
<sequence length="233" mass="25259">MKQVPSKIYLRPNNLGKVGLIAQVGHPTTAWLMDWPNSRSIQLKHFLSRKAYLSTQITNFRSRISTKLTPPPITPRSRGPLCRRPLPRPDPGVARTILAARRLASPTTPPPRDPNQERGARPAMKRVVARLAGQIWPGATPAARLGEEKGSALQMDRGRAGASRAAARRASYGTTTRSRTAASSPTSVTPAGAAVPPPRTRRALAGQARSGDNQVQNGGPGMYNEERPLHWLP</sequence>
<dbReference type="Proteomes" id="UP000823388">
    <property type="component" value="Chromosome 3N"/>
</dbReference>
<evidence type="ECO:0000256" key="1">
    <source>
        <dbReference type="SAM" id="MobiDB-lite"/>
    </source>
</evidence>
<accession>A0A8T0UCI2</accession>
<dbReference type="AlphaFoldDB" id="A0A8T0UCI2"/>
<feature type="compositionally biased region" description="Low complexity" evidence="1">
    <location>
        <begin position="75"/>
        <end position="84"/>
    </location>
</feature>
<protein>
    <submittedName>
        <fullName evidence="2">Uncharacterized protein</fullName>
    </submittedName>
</protein>
<feature type="region of interest" description="Disordered" evidence="1">
    <location>
        <begin position="65"/>
        <end position="122"/>
    </location>
</feature>
<feature type="compositionally biased region" description="Basic and acidic residues" evidence="1">
    <location>
        <begin position="224"/>
        <end position="233"/>
    </location>
</feature>
<proteinExistence type="predicted"/>
<keyword evidence="3" id="KW-1185">Reference proteome</keyword>
<reference evidence="2" key="1">
    <citation type="submission" date="2020-05" db="EMBL/GenBank/DDBJ databases">
        <title>WGS assembly of Panicum virgatum.</title>
        <authorList>
            <person name="Lovell J.T."/>
            <person name="Jenkins J."/>
            <person name="Shu S."/>
            <person name="Juenger T.E."/>
            <person name="Schmutz J."/>
        </authorList>
    </citation>
    <scope>NUCLEOTIDE SEQUENCE</scope>
    <source>
        <strain evidence="2">AP13</strain>
    </source>
</reference>
<evidence type="ECO:0000313" key="3">
    <source>
        <dbReference type="Proteomes" id="UP000823388"/>
    </source>
</evidence>
<feature type="region of interest" description="Disordered" evidence="1">
    <location>
        <begin position="140"/>
        <end position="233"/>
    </location>
</feature>